<accession>A0AAV3ZKY5</accession>
<organism evidence="2 3">
    <name type="scientific">Plakobranchus ocellatus</name>
    <dbReference type="NCBI Taxonomy" id="259542"/>
    <lineage>
        <taxon>Eukaryota</taxon>
        <taxon>Metazoa</taxon>
        <taxon>Spiralia</taxon>
        <taxon>Lophotrochozoa</taxon>
        <taxon>Mollusca</taxon>
        <taxon>Gastropoda</taxon>
        <taxon>Heterobranchia</taxon>
        <taxon>Euthyneura</taxon>
        <taxon>Panpulmonata</taxon>
        <taxon>Sacoglossa</taxon>
        <taxon>Placobranchoidea</taxon>
        <taxon>Plakobranchidae</taxon>
        <taxon>Plakobranchus</taxon>
    </lineage>
</organism>
<name>A0AAV3ZKY5_9GAST</name>
<feature type="compositionally biased region" description="Polar residues" evidence="1">
    <location>
        <begin position="57"/>
        <end position="67"/>
    </location>
</feature>
<protein>
    <submittedName>
        <fullName evidence="2">Uncharacterized protein</fullName>
    </submittedName>
</protein>
<feature type="region of interest" description="Disordered" evidence="1">
    <location>
        <begin position="11"/>
        <end position="37"/>
    </location>
</feature>
<dbReference type="Proteomes" id="UP000735302">
    <property type="component" value="Unassembled WGS sequence"/>
</dbReference>
<reference evidence="2 3" key="1">
    <citation type="journal article" date="2021" name="Elife">
        <title>Chloroplast acquisition without the gene transfer in kleptoplastic sea slugs, Plakobranchus ocellatus.</title>
        <authorList>
            <person name="Maeda T."/>
            <person name="Takahashi S."/>
            <person name="Yoshida T."/>
            <person name="Shimamura S."/>
            <person name="Takaki Y."/>
            <person name="Nagai Y."/>
            <person name="Toyoda A."/>
            <person name="Suzuki Y."/>
            <person name="Arimoto A."/>
            <person name="Ishii H."/>
            <person name="Satoh N."/>
            <person name="Nishiyama T."/>
            <person name="Hasebe M."/>
            <person name="Maruyama T."/>
            <person name="Minagawa J."/>
            <person name="Obokata J."/>
            <person name="Shigenobu S."/>
        </authorList>
    </citation>
    <scope>NUCLEOTIDE SEQUENCE [LARGE SCALE GENOMIC DNA]</scope>
</reference>
<gene>
    <name evidence="2" type="ORF">PoB_002201300</name>
</gene>
<feature type="region of interest" description="Disordered" evidence="1">
    <location>
        <begin position="57"/>
        <end position="92"/>
    </location>
</feature>
<evidence type="ECO:0000313" key="2">
    <source>
        <dbReference type="EMBL" id="GFN95507.1"/>
    </source>
</evidence>
<evidence type="ECO:0000313" key="3">
    <source>
        <dbReference type="Proteomes" id="UP000735302"/>
    </source>
</evidence>
<feature type="compositionally biased region" description="Basic and acidic residues" evidence="1">
    <location>
        <begin position="79"/>
        <end position="92"/>
    </location>
</feature>
<keyword evidence="3" id="KW-1185">Reference proteome</keyword>
<dbReference type="AlphaFoldDB" id="A0AAV3ZKY5"/>
<proteinExistence type="predicted"/>
<dbReference type="EMBL" id="BLXT01002514">
    <property type="protein sequence ID" value="GFN95507.1"/>
    <property type="molecule type" value="Genomic_DNA"/>
</dbReference>
<evidence type="ECO:0000256" key="1">
    <source>
        <dbReference type="SAM" id="MobiDB-lite"/>
    </source>
</evidence>
<sequence>MIVVVGGVAAADDGDSGGGCGDGNVDDAGGYGNNNTEAWPGMTKLSKCLGVARQAGEQNQNLDQSELSIIPRGVGGGARTRDRRIPADFKAD</sequence>
<comment type="caution">
    <text evidence="2">The sequence shown here is derived from an EMBL/GenBank/DDBJ whole genome shotgun (WGS) entry which is preliminary data.</text>
</comment>